<gene>
    <name evidence="2" type="ORF">AGERDE_LOCUS11634</name>
</gene>
<protein>
    <submittedName>
        <fullName evidence="2">8213_t:CDS:1</fullName>
    </submittedName>
</protein>
<reference evidence="2" key="1">
    <citation type="submission" date="2021-06" db="EMBL/GenBank/DDBJ databases">
        <authorList>
            <person name="Kallberg Y."/>
            <person name="Tangrot J."/>
            <person name="Rosling A."/>
        </authorList>
    </citation>
    <scope>NUCLEOTIDE SEQUENCE</scope>
    <source>
        <strain evidence="2">MT106</strain>
    </source>
</reference>
<accession>A0A9N9E233</accession>
<name>A0A9N9E233_9GLOM</name>
<feature type="region of interest" description="Disordered" evidence="1">
    <location>
        <begin position="118"/>
        <end position="149"/>
    </location>
</feature>
<evidence type="ECO:0000256" key="1">
    <source>
        <dbReference type="SAM" id="MobiDB-lite"/>
    </source>
</evidence>
<dbReference type="EMBL" id="CAJVPL010005311">
    <property type="protein sequence ID" value="CAG8656802.1"/>
    <property type="molecule type" value="Genomic_DNA"/>
</dbReference>
<dbReference type="AlphaFoldDB" id="A0A9N9E233"/>
<organism evidence="2 3">
    <name type="scientific">Ambispora gerdemannii</name>
    <dbReference type="NCBI Taxonomy" id="144530"/>
    <lineage>
        <taxon>Eukaryota</taxon>
        <taxon>Fungi</taxon>
        <taxon>Fungi incertae sedis</taxon>
        <taxon>Mucoromycota</taxon>
        <taxon>Glomeromycotina</taxon>
        <taxon>Glomeromycetes</taxon>
        <taxon>Archaeosporales</taxon>
        <taxon>Ambisporaceae</taxon>
        <taxon>Ambispora</taxon>
    </lineage>
</organism>
<evidence type="ECO:0000313" key="2">
    <source>
        <dbReference type="EMBL" id="CAG8656802.1"/>
    </source>
</evidence>
<evidence type="ECO:0000313" key="3">
    <source>
        <dbReference type="Proteomes" id="UP000789831"/>
    </source>
</evidence>
<comment type="caution">
    <text evidence="2">The sequence shown here is derived from an EMBL/GenBank/DDBJ whole genome shotgun (WGS) entry which is preliminary data.</text>
</comment>
<proteinExistence type="predicted"/>
<dbReference type="OrthoDB" id="10685293at2759"/>
<keyword evidence="3" id="KW-1185">Reference proteome</keyword>
<feature type="compositionally biased region" description="Basic and acidic residues" evidence="1">
    <location>
        <begin position="69"/>
        <end position="78"/>
    </location>
</feature>
<feature type="region of interest" description="Disordered" evidence="1">
    <location>
        <begin position="57"/>
        <end position="79"/>
    </location>
</feature>
<dbReference type="Proteomes" id="UP000789831">
    <property type="component" value="Unassembled WGS sequence"/>
</dbReference>
<sequence length="770" mass="87443">MAQRAIFRLEAELGDALSEEQKQDLTNQIFTATENYWKEETNPGSISSEIKSLETTALTALQEEIENEEPSREGEKTKAYKLSGDLAGIAKEFAALDFNQQEEQKLNAIFVARKKAQEGIPEEETNEESGSSALSEVDTGEESELDKSGIPASSDLLVKFSKLEKQEFKPRRKIVDNQGTERGLDNQLYLFFKLESPVNYRGNEYETCQLIVDLPSSEPTISRNALLNFDEMLFALKFNLTVKIDEFSVAEAETNSDQKILAITAQNPGAIQETIVANSNQLYFNLDGSSTIEELENRENANFFFTYQGEKSFSEQNIKSGAKLFSNLTVKSSEPLRIANSVFADCFYFTITTSASSEEELKNINFLTANEVGKEYLFSINLADIRIGVYKSIEEVNNSYFLLQSEDDSELIIPFLVSEVNGLASNEFLKTAAEEFQIAIPSRGVRAKTPHELVAQRCKLEIEDFIEEVSLEGKQLIDEENKEFLKDFDSYQSHQRRDGSEKVSTEVKKEEILEWKEAGFTPQQTKILLEELAKKPAGESEIELIEPSPENIERIELQKKLNNLVEFAPGSGRSGNPLDVVKEKNLNPYLTDDQQLKFAELRTKVDTQLKKIENAEEFNDDTATLFCQSSEIGEELEKFFEYGDREELLKDYKGDVDIASAVIDKECERIAFLIEKMNTKNDLLAAAKNYYLKKLAETKAELTEETKKEWEEVISESKRMGSIVHYWDYNILPEIAEKKITFQATDIKFLGEENKERNRQIEFTLQPGTG</sequence>